<accession>A0A2N5XZI8</accession>
<sequence>MNRSLPLAAVQVGEELPERALKPDNVQLFLYNAALWNAHRIHFDEPYATQVEGYPGLVIAGPMLGDWLNQSVEEWLGEEGRLVSISYSNRAACYIGDTVYSGGKVTAVDHASGEIQLEVYIRNEAGEVITPGVAKAVMEV</sequence>
<dbReference type="Gene3D" id="3.10.129.10">
    <property type="entry name" value="Hotdog Thioesterase"/>
    <property type="match status" value="1"/>
</dbReference>
<protein>
    <recommendedName>
        <fullName evidence="3">Acyl dehydratase</fullName>
    </recommendedName>
</protein>
<gene>
    <name evidence="1" type="ORF">CWI75_15120</name>
</gene>
<dbReference type="EMBL" id="PKLZ01000012">
    <property type="protein sequence ID" value="PLW81558.1"/>
    <property type="molecule type" value="Genomic_DNA"/>
</dbReference>
<dbReference type="RefSeq" id="WP_101522357.1">
    <property type="nucleotide sequence ID" value="NZ_PKLZ01000012.1"/>
</dbReference>
<evidence type="ECO:0008006" key="3">
    <source>
        <dbReference type="Google" id="ProtNLM"/>
    </source>
</evidence>
<dbReference type="Proteomes" id="UP000234845">
    <property type="component" value="Unassembled WGS sequence"/>
</dbReference>
<dbReference type="PANTHER" id="PTHR28152:SF1">
    <property type="entry name" value="HYDROXYACYL-THIOESTER DEHYDRATASE TYPE 2, MITOCHONDRIAL"/>
    <property type="match status" value="1"/>
</dbReference>
<dbReference type="InterPro" id="IPR052741">
    <property type="entry name" value="Mitochondrial_HTD2"/>
</dbReference>
<dbReference type="InterPro" id="IPR029069">
    <property type="entry name" value="HotDog_dom_sf"/>
</dbReference>
<proteinExistence type="predicted"/>
<reference evidence="2" key="1">
    <citation type="submission" date="2017-11" db="EMBL/GenBank/DDBJ databases">
        <title>The draft genome sequence of Chromatocurvus sp. F02.</title>
        <authorList>
            <person name="Du Z.-J."/>
            <person name="Chang Y.-Q."/>
        </authorList>
    </citation>
    <scope>NUCLEOTIDE SEQUENCE [LARGE SCALE GENOMIC DNA]</scope>
    <source>
        <strain evidence="2">F02</strain>
    </source>
</reference>
<dbReference type="GO" id="GO:0019171">
    <property type="term" value="F:(3R)-hydroxyacyl-[acyl-carrier-protein] dehydratase activity"/>
    <property type="evidence" value="ECO:0007669"/>
    <property type="project" value="TreeGrafter"/>
</dbReference>
<dbReference type="OrthoDB" id="7183822at2"/>
<evidence type="ECO:0000313" key="1">
    <source>
        <dbReference type="EMBL" id="PLW81558.1"/>
    </source>
</evidence>
<organism evidence="1 2">
    <name type="scientific">Kineobactrum sediminis</name>
    <dbReference type="NCBI Taxonomy" id="1905677"/>
    <lineage>
        <taxon>Bacteria</taxon>
        <taxon>Pseudomonadati</taxon>
        <taxon>Pseudomonadota</taxon>
        <taxon>Gammaproteobacteria</taxon>
        <taxon>Cellvibrionales</taxon>
        <taxon>Halieaceae</taxon>
        <taxon>Kineobactrum</taxon>
    </lineage>
</organism>
<dbReference type="AlphaFoldDB" id="A0A2N5XZI8"/>
<keyword evidence="2" id="KW-1185">Reference proteome</keyword>
<dbReference type="SUPFAM" id="SSF54637">
    <property type="entry name" value="Thioesterase/thiol ester dehydrase-isomerase"/>
    <property type="match status" value="1"/>
</dbReference>
<evidence type="ECO:0000313" key="2">
    <source>
        <dbReference type="Proteomes" id="UP000234845"/>
    </source>
</evidence>
<name>A0A2N5XZI8_9GAMM</name>
<dbReference type="PANTHER" id="PTHR28152">
    <property type="entry name" value="HYDROXYACYL-THIOESTER DEHYDRATASE TYPE 2, MITOCHONDRIAL"/>
    <property type="match status" value="1"/>
</dbReference>
<comment type="caution">
    <text evidence="1">The sequence shown here is derived from an EMBL/GenBank/DDBJ whole genome shotgun (WGS) entry which is preliminary data.</text>
</comment>